<reference evidence="3" key="1">
    <citation type="journal article" date="2020" name="Stud. Mycol.">
        <title>101 Dothideomycetes genomes: a test case for predicting lifestyles and emergence of pathogens.</title>
        <authorList>
            <person name="Haridas S."/>
            <person name="Albert R."/>
            <person name="Binder M."/>
            <person name="Bloem J."/>
            <person name="Labutti K."/>
            <person name="Salamov A."/>
            <person name="Andreopoulos B."/>
            <person name="Baker S."/>
            <person name="Barry K."/>
            <person name="Bills G."/>
            <person name="Bluhm B."/>
            <person name="Cannon C."/>
            <person name="Castanera R."/>
            <person name="Culley D."/>
            <person name="Daum C."/>
            <person name="Ezra D."/>
            <person name="Gonzalez J."/>
            <person name="Henrissat B."/>
            <person name="Kuo A."/>
            <person name="Liang C."/>
            <person name="Lipzen A."/>
            <person name="Lutzoni F."/>
            <person name="Magnuson J."/>
            <person name="Mondo S."/>
            <person name="Nolan M."/>
            <person name="Ohm R."/>
            <person name="Pangilinan J."/>
            <person name="Park H.-J."/>
            <person name="Ramirez L."/>
            <person name="Alfaro M."/>
            <person name="Sun H."/>
            <person name="Tritt A."/>
            <person name="Yoshinaga Y."/>
            <person name="Zwiers L.-H."/>
            <person name="Turgeon B."/>
            <person name="Goodwin S."/>
            <person name="Spatafora J."/>
            <person name="Crous P."/>
            <person name="Grigoriev I."/>
        </authorList>
    </citation>
    <scope>NUCLEOTIDE SEQUENCE</scope>
    <source>
        <strain evidence="3">SCOH1-5</strain>
    </source>
</reference>
<feature type="region of interest" description="Disordered" evidence="2">
    <location>
        <begin position="188"/>
        <end position="221"/>
    </location>
</feature>
<evidence type="ECO:0000256" key="2">
    <source>
        <dbReference type="SAM" id="MobiDB-lite"/>
    </source>
</evidence>
<feature type="compositionally biased region" description="Basic and acidic residues" evidence="2">
    <location>
        <begin position="197"/>
        <end position="221"/>
    </location>
</feature>
<feature type="region of interest" description="Disordered" evidence="2">
    <location>
        <begin position="1"/>
        <end position="75"/>
    </location>
</feature>
<accession>A0A6A6EZ20</accession>
<protein>
    <submittedName>
        <fullName evidence="3">Uncharacterized protein</fullName>
    </submittedName>
</protein>
<organism evidence="3 4">
    <name type="scientific">Cercospora zeae-maydis SCOH1-5</name>
    <dbReference type="NCBI Taxonomy" id="717836"/>
    <lineage>
        <taxon>Eukaryota</taxon>
        <taxon>Fungi</taxon>
        <taxon>Dikarya</taxon>
        <taxon>Ascomycota</taxon>
        <taxon>Pezizomycotina</taxon>
        <taxon>Dothideomycetes</taxon>
        <taxon>Dothideomycetidae</taxon>
        <taxon>Mycosphaerellales</taxon>
        <taxon>Mycosphaerellaceae</taxon>
        <taxon>Cercospora</taxon>
    </lineage>
</organism>
<evidence type="ECO:0000256" key="1">
    <source>
        <dbReference type="SAM" id="Coils"/>
    </source>
</evidence>
<keyword evidence="4" id="KW-1185">Reference proteome</keyword>
<feature type="coiled-coil region" evidence="1">
    <location>
        <begin position="143"/>
        <end position="187"/>
    </location>
</feature>
<dbReference type="AlphaFoldDB" id="A0A6A6EZ20"/>
<evidence type="ECO:0000313" key="4">
    <source>
        <dbReference type="Proteomes" id="UP000799539"/>
    </source>
</evidence>
<feature type="compositionally biased region" description="Polar residues" evidence="2">
    <location>
        <begin position="27"/>
        <end position="36"/>
    </location>
</feature>
<dbReference type="Proteomes" id="UP000799539">
    <property type="component" value="Unassembled WGS sequence"/>
</dbReference>
<feature type="compositionally biased region" description="Polar residues" evidence="2">
    <location>
        <begin position="9"/>
        <end position="18"/>
    </location>
</feature>
<proteinExistence type="predicted"/>
<dbReference type="EMBL" id="ML992722">
    <property type="protein sequence ID" value="KAF2206423.1"/>
    <property type="molecule type" value="Genomic_DNA"/>
</dbReference>
<keyword evidence="1" id="KW-0175">Coiled coil</keyword>
<gene>
    <name evidence="3" type="ORF">CERZMDRAFT_103446</name>
</gene>
<name>A0A6A6EZ20_9PEZI</name>
<sequence length="221" mass="24759">MIEPPPAEPSSSTDNEPSNMIKDKTTTGESAASHQPQEARLPTAVAQEEGLAACEDQTTPSVKDIKQQRPPETQAGASIINIDHRVKNDRIDWTPNRHTTHAIEALHSRITWAAEQATQKMQQALARDGKWHATDEADLCQQQMIASEMIAALEREEERLQQRLALVKRMKATFKQCEEQMEKLREEWDSPAIVSHGDNEETKAVDGEKALKARSFDGKTQ</sequence>
<evidence type="ECO:0000313" key="3">
    <source>
        <dbReference type="EMBL" id="KAF2206423.1"/>
    </source>
</evidence>
<dbReference type="OrthoDB" id="10611811at2759"/>